<dbReference type="AlphaFoldDB" id="A0A6F9D6S5"/>
<accession>A0A6F9D6S5</accession>
<keyword evidence="7 12" id="KW-0406">Ion transport</keyword>
<evidence type="ECO:0000256" key="4">
    <source>
        <dbReference type="ARBA" id="ARBA00022692"/>
    </source>
</evidence>
<dbReference type="PANTHER" id="PTHR11690">
    <property type="entry name" value="AMILORIDE-SENSITIVE SODIUM CHANNEL-RELATED"/>
    <property type="match status" value="1"/>
</dbReference>
<feature type="compositionally biased region" description="Basic and acidic residues" evidence="13">
    <location>
        <begin position="624"/>
        <end position="635"/>
    </location>
</feature>
<feature type="compositionally biased region" description="Low complexity" evidence="13">
    <location>
        <begin position="597"/>
        <end position="607"/>
    </location>
</feature>
<keyword evidence="5" id="KW-1133">Transmembrane helix</keyword>
<dbReference type="PANTHER" id="PTHR11690:SF222">
    <property type="entry name" value="AMILORIDE-SENSITIVE SODIUM CHANNEL SUBUNIT GAMMA"/>
    <property type="match status" value="1"/>
</dbReference>
<evidence type="ECO:0000256" key="11">
    <source>
        <dbReference type="ARBA" id="ARBA00023303"/>
    </source>
</evidence>
<dbReference type="Pfam" id="PF00858">
    <property type="entry name" value="ASC"/>
    <property type="match status" value="1"/>
</dbReference>
<reference evidence="14" key="1">
    <citation type="submission" date="2020-04" db="EMBL/GenBank/DDBJ databases">
        <authorList>
            <person name="Neveu A P."/>
        </authorList>
    </citation>
    <scope>NUCLEOTIDE SEQUENCE</scope>
    <source>
        <tissue evidence="14">Whole embryo</tissue>
    </source>
</reference>
<sequence>MYANNNWSASDNVITTHEPLTGVTYASLSRIERNQSGPTARPQMREQEVPDDIKFEPIFEDNVQSRKSSRANASIKSSEDEDKNGQDLKPSDFVFFASNSTFHGMSHIITSGRFTLRKALWAVAFFSSLSLFLVQAYDRYSYYRSHPHVTKLDEEEALEMNFPAITICNMNSFRLSAITTDDFYYAGKILGLLNDDYSMQVTFKDNRTWPDVSRKLQPILVQRSDYKPRNKKFDMFEFYNRTGHEMKGTVKRCRYRGTPCEGSKYWIPVYTRYGKCYTFNSGTNSPPLKTLKGGVDNGLEILLDTQQDQYMPVWKETDEISVEAGFKVQIHSQTEPPFIHELGFGVAPGFQTLVATQEQRITFLPDPWGKCIEGFDKSQHSHFKNYSISACRITCETKFIFDNCKCRMIHMPGDTPYCTPEQYMQCADSALDFLVKEDVKQCVCETPCDVTRYNLEMSTLQLPSTQALSYLAYKFQETEDYVKNNYVKLNIFFEALNYETIEQKVAYEIPGLFGDIGGQMGLFIGASILTILELFDYVYEVIKEKACGGKRKQKKNDIERGTLTEVDNPNIKGSGKDYVVANHQCVQPHSIEGGHQTRYTTPYNTYPTRHDDYLPTKSSNSYETHNHRNQTDDFRSLPPPPLQYTGRSTTPQPFSRSARGFVPRTNVSYNRREPNQRAHALSASYTDLNHYEEQQQQDNAHDHYSYKRPQYLQDFSTIDTGTTSFSGQVNPPSSSMRSRPESRIIAPTPIILSDASNPPYSAQMMMTSPQHNGMGGKEFNTASIETDIH</sequence>
<feature type="region of interest" description="Disordered" evidence="13">
    <location>
        <begin position="589"/>
        <end position="665"/>
    </location>
</feature>
<evidence type="ECO:0000256" key="8">
    <source>
        <dbReference type="ARBA" id="ARBA00023136"/>
    </source>
</evidence>
<keyword evidence="9" id="KW-0325">Glycoprotein</keyword>
<dbReference type="Gene3D" id="1.10.3590.10">
    <property type="entry name" value="acid-sensing ion channel 1 domain"/>
    <property type="match status" value="1"/>
</dbReference>
<dbReference type="GO" id="GO:0015280">
    <property type="term" value="F:ligand-gated sodium channel activity"/>
    <property type="evidence" value="ECO:0007669"/>
    <property type="project" value="TreeGrafter"/>
</dbReference>
<evidence type="ECO:0000313" key="14">
    <source>
        <dbReference type="EMBL" id="CAB3223602.1"/>
    </source>
</evidence>
<protein>
    <submittedName>
        <fullName evidence="14">Acid-sensing ion channel 2</fullName>
    </submittedName>
</protein>
<evidence type="ECO:0000256" key="3">
    <source>
        <dbReference type="ARBA" id="ARBA00022461"/>
    </source>
</evidence>
<evidence type="ECO:0000256" key="10">
    <source>
        <dbReference type="ARBA" id="ARBA00023201"/>
    </source>
</evidence>
<evidence type="ECO:0000256" key="1">
    <source>
        <dbReference type="ARBA" id="ARBA00004141"/>
    </source>
</evidence>
<name>A0A6F9D6S5_9ASCI</name>
<evidence type="ECO:0000256" key="6">
    <source>
        <dbReference type="ARBA" id="ARBA00023053"/>
    </source>
</evidence>
<dbReference type="GO" id="GO:0005886">
    <property type="term" value="C:plasma membrane"/>
    <property type="evidence" value="ECO:0007669"/>
    <property type="project" value="TreeGrafter"/>
</dbReference>
<comment type="subcellular location">
    <subcellularLocation>
        <location evidence="1">Membrane</location>
        <topology evidence="1">Multi-pass membrane protein</topology>
    </subcellularLocation>
</comment>
<evidence type="ECO:0000256" key="5">
    <source>
        <dbReference type="ARBA" id="ARBA00022989"/>
    </source>
</evidence>
<dbReference type="Gene3D" id="1.10.287.820">
    <property type="entry name" value="Acid-sensing ion channel domain"/>
    <property type="match status" value="1"/>
</dbReference>
<evidence type="ECO:0000256" key="7">
    <source>
        <dbReference type="ARBA" id="ARBA00023065"/>
    </source>
</evidence>
<organism evidence="14">
    <name type="scientific">Phallusia mammillata</name>
    <dbReference type="NCBI Taxonomy" id="59560"/>
    <lineage>
        <taxon>Eukaryota</taxon>
        <taxon>Metazoa</taxon>
        <taxon>Chordata</taxon>
        <taxon>Tunicata</taxon>
        <taxon>Ascidiacea</taxon>
        <taxon>Phlebobranchia</taxon>
        <taxon>Ascidiidae</taxon>
        <taxon>Phallusia</taxon>
    </lineage>
</organism>
<dbReference type="EMBL" id="LR783109">
    <property type="protein sequence ID" value="CAB3223602.1"/>
    <property type="molecule type" value="mRNA"/>
</dbReference>
<feature type="compositionally biased region" description="Polar residues" evidence="13">
    <location>
        <begin position="645"/>
        <end position="655"/>
    </location>
</feature>
<evidence type="ECO:0000256" key="2">
    <source>
        <dbReference type="ARBA" id="ARBA00022448"/>
    </source>
</evidence>
<proteinExistence type="evidence at transcript level"/>
<keyword evidence="3 12" id="KW-0894">Sodium channel</keyword>
<evidence type="ECO:0000256" key="13">
    <source>
        <dbReference type="SAM" id="MobiDB-lite"/>
    </source>
</evidence>
<feature type="region of interest" description="Disordered" evidence="13">
    <location>
        <begin position="63"/>
        <end position="86"/>
    </location>
</feature>
<keyword evidence="6" id="KW-0915">Sodium</keyword>
<keyword evidence="8" id="KW-0472">Membrane</keyword>
<dbReference type="InterPro" id="IPR001873">
    <property type="entry name" value="ENaC"/>
</dbReference>
<evidence type="ECO:0000256" key="12">
    <source>
        <dbReference type="RuleBase" id="RU000679"/>
    </source>
</evidence>
<comment type="similarity">
    <text evidence="12">Belongs to the amiloride-sensitive sodium channel (TC 1.A.6) family.</text>
</comment>
<keyword evidence="10 12" id="KW-0739">Sodium transport</keyword>
<dbReference type="FunFam" id="1.10.287.770:FF:000001">
    <property type="entry name" value="Acid-sensing ion channel subunit 1"/>
    <property type="match status" value="1"/>
</dbReference>
<keyword evidence="11 12" id="KW-0407">Ion channel</keyword>
<dbReference type="PRINTS" id="PR01078">
    <property type="entry name" value="AMINACHANNEL"/>
</dbReference>
<gene>
    <name evidence="14" type="primary">Asic2-002</name>
</gene>
<dbReference type="Gene3D" id="1.10.287.770">
    <property type="entry name" value="YojJ-like"/>
    <property type="match status" value="1"/>
</dbReference>
<keyword evidence="2 12" id="KW-0813">Transport</keyword>
<keyword evidence="4 12" id="KW-0812">Transmembrane</keyword>
<evidence type="ECO:0000256" key="9">
    <source>
        <dbReference type="ARBA" id="ARBA00023180"/>
    </source>
</evidence>